<dbReference type="CDD" id="cd24161">
    <property type="entry name" value="NUDIX_ADPRase_Ndx2"/>
    <property type="match status" value="1"/>
</dbReference>
<keyword evidence="10" id="KW-1185">Reference proteome</keyword>
<keyword evidence="5" id="KW-0378">Hydrolase</keyword>
<dbReference type="RefSeq" id="WP_073095210.1">
    <property type="nucleotide sequence ID" value="NZ_FRCY01000008.1"/>
</dbReference>
<comment type="similarity">
    <text evidence="3">Belongs to the Nudix hydrolase family. NudK subfamily.</text>
</comment>
<evidence type="ECO:0000256" key="2">
    <source>
        <dbReference type="ARBA" id="ARBA00001946"/>
    </source>
</evidence>
<dbReference type="STRING" id="388280.SAMN04488057_10879"/>
<dbReference type="GO" id="GO:0006753">
    <property type="term" value="P:nucleoside phosphate metabolic process"/>
    <property type="evidence" value="ECO:0007669"/>
    <property type="project" value="TreeGrafter"/>
</dbReference>
<evidence type="ECO:0000256" key="5">
    <source>
        <dbReference type="ARBA" id="ARBA00022801"/>
    </source>
</evidence>
<sequence>MKNPWTKLSEKEVYDNPWIRVEEHQVISPRQTKGIYGKVCFKNMAIGIVPLDDERHTWLVGQYRYTLDEYSWEIPMGGGPQGLSALESARRELKEETGLSAKKWTEIMKIHTSNSVTDEVGYVYVAEDLQAGQPEFDDTEDLQIWRLPFSEALEMVMAGRITDAISIAAILKTAAILKDLQP</sequence>
<dbReference type="InterPro" id="IPR000086">
    <property type="entry name" value="NUDIX_hydrolase_dom"/>
</dbReference>
<gene>
    <name evidence="9" type="ORF">SAMN04488057_10879</name>
</gene>
<dbReference type="EMBL" id="FRCY01000008">
    <property type="protein sequence ID" value="SHN14972.1"/>
    <property type="molecule type" value="Genomic_DNA"/>
</dbReference>
<dbReference type="InterPro" id="IPR015797">
    <property type="entry name" value="NUDIX_hydrolase-like_dom_sf"/>
</dbReference>
<dbReference type="PANTHER" id="PTHR11839:SF18">
    <property type="entry name" value="NUDIX HYDROLASE DOMAIN-CONTAINING PROTEIN"/>
    <property type="match status" value="1"/>
</dbReference>
<dbReference type="PANTHER" id="PTHR11839">
    <property type="entry name" value="UDP/ADP-SUGAR PYROPHOSPHATASE"/>
    <property type="match status" value="1"/>
</dbReference>
<dbReference type="Pfam" id="PF00293">
    <property type="entry name" value="NUDIX"/>
    <property type="match status" value="1"/>
</dbReference>
<dbReference type="GO" id="GO:0016787">
    <property type="term" value="F:hydrolase activity"/>
    <property type="evidence" value="ECO:0007669"/>
    <property type="project" value="UniProtKB-KW"/>
</dbReference>
<evidence type="ECO:0000313" key="9">
    <source>
        <dbReference type="EMBL" id="SHN14972.1"/>
    </source>
</evidence>
<reference evidence="9 10" key="1">
    <citation type="submission" date="2016-11" db="EMBL/GenBank/DDBJ databases">
        <authorList>
            <person name="Jaros S."/>
            <person name="Januszkiewicz K."/>
            <person name="Wedrychowicz H."/>
        </authorList>
    </citation>
    <scope>NUCLEOTIDE SEQUENCE [LARGE SCALE GENOMIC DNA]</scope>
    <source>
        <strain evidence="9 10">CGMCC 1.6102</strain>
    </source>
</reference>
<accession>A0A1M7PDG0</accession>
<comment type="catalytic activity">
    <reaction evidence="1">
        <text>GDP-alpha-D-mannose + H2O = alpha-D-mannose 1-phosphate + GMP + 2 H(+)</text>
        <dbReference type="Rhea" id="RHEA:27978"/>
        <dbReference type="ChEBI" id="CHEBI:15377"/>
        <dbReference type="ChEBI" id="CHEBI:15378"/>
        <dbReference type="ChEBI" id="CHEBI:57527"/>
        <dbReference type="ChEBI" id="CHEBI:58115"/>
        <dbReference type="ChEBI" id="CHEBI:58409"/>
    </reaction>
</comment>
<proteinExistence type="inferred from homology"/>
<evidence type="ECO:0000256" key="7">
    <source>
        <dbReference type="ARBA" id="ARBA00032272"/>
    </source>
</evidence>
<evidence type="ECO:0000256" key="6">
    <source>
        <dbReference type="ARBA" id="ARBA00032162"/>
    </source>
</evidence>
<evidence type="ECO:0000256" key="3">
    <source>
        <dbReference type="ARBA" id="ARBA00007275"/>
    </source>
</evidence>
<dbReference type="GO" id="GO:0019693">
    <property type="term" value="P:ribose phosphate metabolic process"/>
    <property type="evidence" value="ECO:0007669"/>
    <property type="project" value="TreeGrafter"/>
</dbReference>
<dbReference type="OrthoDB" id="9806150at2"/>
<dbReference type="PROSITE" id="PS51462">
    <property type="entry name" value="NUDIX"/>
    <property type="match status" value="1"/>
</dbReference>
<evidence type="ECO:0000259" key="8">
    <source>
        <dbReference type="PROSITE" id="PS51462"/>
    </source>
</evidence>
<dbReference type="SUPFAM" id="SSF55811">
    <property type="entry name" value="Nudix"/>
    <property type="match status" value="1"/>
</dbReference>
<dbReference type="AlphaFoldDB" id="A0A1M7PDG0"/>
<evidence type="ECO:0000256" key="4">
    <source>
        <dbReference type="ARBA" id="ARBA00016377"/>
    </source>
</evidence>
<name>A0A1M7PDG0_9BACT</name>
<evidence type="ECO:0000256" key="1">
    <source>
        <dbReference type="ARBA" id="ARBA00000847"/>
    </source>
</evidence>
<protein>
    <recommendedName>
        <fullName evidence="4">GDP-mannose pyrophosphatase</fullName>
    </recommendedName>
    <alternativeName>
        <fullName evidence="6">GDP-mannose hydrolase</fullName>
    </alternativeName>
    <alternativeName>
        <fullName evidence="7">GDPMK</fullName>
    </alternativeName>
</protein>
<comment type="cofactor">
    <cofactor evidence="2">
        <name>Mg(2+)</name>
        <dbReference type="ChEBI" id="CHEBI:18420"/>
    </cofactor>
</comment>
<dbReference type="Proteomes" id="UP000184513">
    <property type="component" value="Unassembled WGS sequence"/>
</dbReference>
<evidence type="ECO:0000313" key="10">
    <source>
        <dbReference type="Proteomes" id="UP000184513"/>
    </source>
</evidence>
<feature type="domain" description="Nudix hydrolase" evidence="8">
    <location>
        <begin position="41"/>
        <end position="169"/>
    </location>
</feature>
<dbReference type="GO" id="GO:0005829">
    <property type="term" value="C:cytosol"/>
    <property type="evidence" value="ECO:0007669"/>
    <property type="project" value="TreeGrafter"/>
</dbReference>
<organism evidence="9 10">
    <name type="scientific">Cyclobacterium lianum</name>
    <dbReference type="NCBI Taxonomy" id="388280"/>
    <lineage>
        <taxon>Bacteria</taxon>
        <taxon>Pseudomonadati</taxon>
        <taxon>Bacteroidota</taxon>
        <taxon>Cytophagia</taxon>
        <taxon>Cytophagales</taxon>
        <taxon>Cyclobacteriaceae</taxon>
        <taxon>Cyclobacterium</taxon>
    </lineage>
</organism>
<dbReference type="Gene3D" id="3.90.79.10">
    <property type="entry name" value="Nucleoside Triphosphate Pyrophosphohydrolase"/>
    <property type="match status" value="1"/>
</dbReference>